<evidence type="ECO:0000256" key="1">
    <source>
        <dbReference type="SAM" id="MobiDB-lite"/>
    </source>
</evidence>
<gene>
    <name evidence="2" type="ORF">SVIM_LOCUS498068</name>
</gene>
<feature type="compositionally biased region" description="Basic and acidic residues" evidence="1">
    <location>
        <begin position="1"/>
        <end position="19"/>
    </location>
</feature>
<dbReference type="EMBL" id="CAADRP010002263">
    <property type="protein sequence ID" value="VFU64962.1"/>
    <property type="molecule type" value="Genomic_DNA"/>
</dbReference>
<accession>A0A6N2NCT7</accession>
<feature type="region of interest" description="Disordered" evidence="1">
    <location>
        <begin position="1"/>
        <end position="40"/>
    </location>
</feature>
<name>A0A6N2NCT7_SALVM</name>
<sequence>MGERETERKSEETNRKREGLAYGCYGKRNNSRGGDGGHGCSSRAAVMRVGEVVATGRPWEKGRRRERGHGGCSSPHGGWRLQPLLERKRCFFFRPVAKQDVNGSMAAARDLRPSPLHPPATSSHFSCPLISDTLTSYTSHKHTHTIISHKFESSILSPVAFLNCFFTFSESGGEREVSNFEMGTNLFVEKLATVGCFIHRVLWDVCLKLLHLDDFLATLVVDQQYRVLGISSFIWASSLEKQLMPKNISTSMWESLP</sequence>
<organism evidence="2">
    <name type="scientific">Salix viminalis</name>
    <name type="common">Common osier</name>
    <name type="synonym">Basket willow</name>
    <dbReference type="NCBI Taxonomy" id="40686"/>
    <lineage>
        <taxon>Eukaryota</taxon>
        <taxon>Viridiplantae</taxon>
        <taxon>Streptophyta</taxon>
        <taxon>Embryophyta</taxon>
        <taxon>Tracheophyta</taxon>
        <taxon>Spermatophyta</taxon>
        <taxon>Magnoliopsida</taxon>
        <taxon>eudicotyledons</taxon>
        <taxon>Gunneridae</taxon>
        <taxon>Pentapetalae</taxon>
        <taxon>rosids</taxon>
        <taxon>fabids</taxon>
        <taxon>Malpighiales</taxon>
        <taxon>Salicaceae</taxon>
        <taxon>Saliceae</taxon>
        <taxon>Salix</taxon>
    </lineage>
</organism>
<reference evidence="2" key="1">
    <citation type="submission" date="2019-03" db="EMBL/GenBank/DDBJ databases">
        <authorList>
            <person name="Mank J."/>
            <person name="Almeida P."/>
        </authorList>
    </citation>
    <scope>NUCLEOTIDE SEQUENCE</scope>
    <source>
        <strain evidence="2">78183</strain>
    </source>
</reference>
<protein>
    <submittedName>
        <fullName evidence="2">Uncharacterized protein</fullName>
    </submittedName>
</protein>
<evidence type="ECO:0000313" key="2">
    <source>
        <dbReference type="EMBL" id="VFU64962.1"/>
    </source>
</evidence>
<proteinExistence type="predicted"/>
<dbReference type="AlphaFoldDB" id="A0A6N2NCT7"/>